<dbReference type="CDD" id="cd07205">
    <property type="entry name" value="Pat_PNPLA6_PNPLA7_NTE1_like"/>
    <property type="match status" value="1"/>
</dbReference>
<dbReference type="AlphaFoldDB" id="A0A066ZM39"/>
<dbReference type="SUPFAM" id="SSF52151">
    <property type="entry name" value="FabD/lysophospholipase-like"/>
    <property type="match status" value="1"/>
</dbReference>
<evidence type="ECO:0000313" key="10">
    <source>
        <dbReference type="EMBL" id="KDN94883.1"/>
    </source>
</evidence>
<keyword evidence="8" id="KW-0732">Signal</keyword>
<keyword evidence="5" id="KW-0472">Membrane</keyword>
<comment type="subcellular location">
    <subcellularLocation>
        <location evidence="1">Membrane</location>
    </subcellularLocation>
</comment>
<feature type="short sequence motif" description="GXGXXG" evidence="6">
    <location>
        <begin position="58"/>
        <end position="63"/>
    </location>
</feature>
<dbReference type="EMBL" id="JMIU01000001">
    <property type="protein sequence ID" value="KDN94883.1"/>
    <property type="molecule type" value="Genomic_DNA"/>
</dbReference>
<dbReference type="Gene3D" id="3.10.20.310">
    <property type="entry name" value="membrane protein fhac"/>
    <property type="match status" value="1"/>
</dbReference>
<dbReference type="RefSeq" id="WP_029908433.1">
    <property type="nucleotide sequence ID" value="NZ_AP020335.1"/>
</dbReference>
<dbReference type="Pfam" id="PF01734">
    <property type="entry name" value="Patatin"/>
    <property type="match status" value="1"/>
</dbReference>
<feature type="signal peptide" evidence="8">
    <location>
        <begin position="1"/>
        <end position="21"/>
    </location>
</feature>
<reference evidence="10 11" key="1">
    <citation type="submission" date="2014-04" db="EMBL/GenBank/DDBJ databases">
        <title>Draft genome sequence of Hydrogenovibrio marinus MH-110, a model organism for aerobic H2 metabolism.</title>
        <authorList>
            <person name="Cha H.J."/>
            <person name="Jo B.H."/>
            <person name="Hwang B.H."/>
        </authorList>
    </citation>
    <scope>NUCLEOTIDE SEQUENCE [LARGE SCALE GENOMIC DNA]</scope>
    <source>
        <strain evidence="10 11">MH-110</strain>
    </source>
</reference>
<evidence type="ECO:0000256" key="1">
    <source>
        <dbReference type="ARBA" id="ARBA00004370"/>
    </source>
</evidence>
<protein>
    <recommendedName>
        <fullName evidence="9">PNPLA domain-containing protein</fullName>
    </recommendedName>
</protein>
<organism evidence="10 11">
    <name type="scientific">Hydrogenovibrio marinus</name>
    <dbReference type="NCBI Taxonomy" id="28885"/>
    <lineage>
        <taxon>Bacteria</taxon>
        <taxon>Pseudomonadati</taxon>
        <taxon>Pseudomonadota</taxon>
        <taxon>Gammaproteobacteria</taxon>
        <taxon>Thiotrichales</taxon>
        <taxon>Piscirickettsiaceae</taxon>
        <taxon>Hydrogenovibrio</taxon>
    </lineage>
</organism>
<dbReference type="PANTHER" id="PTHR14226:SF29">
    <property type="entry name" value="NEUROPATHY TARGET ESTERASE SWS"/>
    <property type="match status" value="1"/>
</dbReference>
<evidence type="ECO:0000256" key="6">
    <source>
        <dbReference type="PROSITE-ProRule" id="PRU01161"/>
    </source>
</evidence>
<feature type="active site" description="Nucleophile" evidence="6">
    <location>
        <position position="87"/>
    </location>
</feature>
<dbReference type="PROSITE" id="PS51635">
    <property type="entry name" value="PNPLA"/>
    <property type="match status" value="1"/>
</dbReference>
<keyword evidence="2 6" id="KW-0378">Hydrolase</keyword>
<feature type="short sequence motif" description="GXSXG" evidence="6">
    <location>
        <begin position="85"/>
        <end position="89"/>
    </location>
</feature>
<evidence type="ECO:0000256" key="4">
    <source>
        <dbReference type="ARBA" id="ARBA00023098"/>
    </source>
</evidence>
<keyword evidence="11" id="KW-1185">Reference proteome</keyword>
<dbReference type="STRING" id="28885.EI16_00775"/>
<proteinExistence type="predicted"/>
<dbReference type="Gene3D" id="3.40.1090.10">
    <property type="entry name" value="Cytosolic phospholipase A2 catalytic domain"/>
    <property type="match status" value="2"/>
</dbReference>
<keyword evidence="4 6" id="KW-0443">Lipid metabolism</keyword>
<gene>
    <name evidence="10" type="ORF">EI16_00775</name>
</gene>
<evidence type="ECO:0000256" key="8">
    <source>
        <dbReference type="SAM" id="SignalP"/>
    </source>
</evidence>
<comment type="caution">
    <text evidence="10">The sequence shown here is derived from an EMBL/GenBank/DDBJ whole genome shotgun (WGS) entry which is preliminary data.</text>
</comment>
<sequence length="757" mass="85212">MKHSLLILLIISVQLFSYAHASELQTPSTPVQPTPGPEVKGEKTPEHVRPKIGLVLAGGGARGLAHIGVIKALEARHIPIDYISGTSMGALIGGLYAAGLPIKQIEHFVTHVDWEQTFNDDPKRYYQSFRRKQQQFGYYIKGEVGMHDWTFRLPNGLIQGQKQDVLLESLLLNTAPSENFDKLPIPFRAVATDIATGQSVVLKQGNLSQALRASMSVPGIFAPVKIGKHLLVDGGITDNTPIDVVRKMGADIVIVSDIHDERAHRDKLKSFVDITNQLITGLTLNNSLQQLSTLTSKDVLICPDLTGFTSTDFDKSILFIERGEQAVTKHDNALRKLALPEPYSPPNEHRSHSLLVKTIELDNKTGIANNVILHYIHQKTERPLDRTQLETDLSYLYGLGFFKNVSYDFINHEGQGKLVIHTSEPEWGPNFFKLKFNLASNLGDDTQFNLGFKHTYQPVNDMGAEWKNELQIGEIQHARTEFYQPITQGQRLYVKPFADYQDENYLYNNASFGTFSIALDKKRIQTGLELGVNITTNNRLFTQYYYESGELVIGHKTSKEIRDKYHQTATTVGLAHDTLDHVAFPTSGTLLYYGFSGISSKYEPSLESHTDVFKLSSYRSFHRHTFNFYAEYTDMNGPIGFESSQFYTLGGFQRLSGFRQNELIGNQIVFARLKYIYRLLGESNSVFHFPLYLGATMEAGNVFGSYTAPEKIDWDKTKQAVSVFLGMNTPLGPAYLAYGYHNPSKQSIYFYFGKSFD</sequence>
<dbReference type="Proteomes" id="UP000027341">
    <property type="component" value="Unassembled WGS sequence"/>
</dbReference>
<dbReference type="InterPro" id="IPR016035">
    <property type="entry name" value="Acyl_Trfase/lysoPLipase"/>
</dbReference>
<keyword evidence="3 6" id="KW-0442">Lipid degradation</keyword>
<dbReference type="InterPro" id="IPR050301">
    <property type="entry name" value="NTE"/>
</dbReference>
<evidence type="ECO:0000256" key="7">
    <source>
        <dbReference type="SAM" id="MobiDB-lite"/>
    </source>
</evidence>
<evidence type="ECO:0000256" key="5">
    <source>
        <dbReference type="ARBA" id="ARBA00023136"/>
    </source>
</evidence>
<evidence type="ECO:0000259" key="9">
    <source>
        <dbReference type="PROSITE" id="PS51635"/>
    </source>
</evidence>
<dbReference type="GO" id="GO:0019867">
    <property type="term" value="C:outer membrane"/>
    <property type="evidence" value="ECO:0007669"/>
    <property type="project" value="InterPro"/>
</dbReference>
<dbReference type="GO" id="GO:0016042">
    <property type="term" value="P:lipid catabolic process"/>
    <property type="evidence" value="ECO:0007669"/>
    <property type="project" value="UniProtKB-UniRule"/>
</dbReference>
<feature type="domain" description="PNPLA" evidence="9">
    <location>
        <begin position="54"/>
        <end position="246"/>
    </location>
</feature>
<evidence type="ECO:0000256" key="3">
    <source>
        <dbReference type="ARBA" id="ARBA00022963"/>
    </source>
</evidence>
<dbReference type="InterPro" id="IPR002641">
    <property type="entry name" value="PNPLA_dom"/>
</dbReference>
<dbReference type="PANTHER" id="PTHR14226">
    <property type="entry name" value="NEUROPATHY TARGET ESTERASE/SWISS CHEESE D.MELANOGASTER"/>
    <property type="match status" value="1"/>
</dbReference>
<dbReference type="GO" id="GO:0016787">
    <property type="term" value="F:hydrolase activity"/>
    <property type="evidence" value="ECO:0007669"/>
    <property type="project" value="UniProtKB-UniRule"/>
</dbReference>
<feature type="short sequence motif" description="DGA/G" evidence="6">
    <location>
        <begin position="233"/>
        <end position="235"/>
    </location>
</feature>
<dbReference type="Pfam" id="PF01103">
    <property type="entry name" value="Omp85"/>
    <property type="match status" value="1"/>
</dbReference>
<accession>A0A066ZM39</accession>
<feature type="chain" id="PRO_5001632389" description="PNPLA domain-containing protein" evidence="8">
    <location>
        <begin position="22"/>
        <end position="757"/>
    </location>
</feature>
<evidence type="ECO:0000256" key="2">
    <source>
        <dbReference type="ARBA" id="ARBA00022801"/>
    </source>
</evidence>
<feature type="region of interest" description="Disordered" evidence="7">
    <location>
        <begin position="25"/>
        <end position="45"/>
    </location>
</feature>
<evidence type="ECO:0000313" key="11">
    <source>
        <dbReference type="Proteomes" id="UP000027341"/>
    </source>
</evidence>
<name>A0A066ZM39_HYDMR</name>
<dbReference type="Gene3D" id="2.40.160.50">
    <property type="entry name" value="membrane protein fhac: a member of the omp85/tpsb transporter family"/>
    <property type="match status" value="1"/>
</dbReference>
<feature type="active site" description="Proton acceptor" evidence="6">
    <location>
        <position position="233"/>
    </location>
</feature>
<dbReference type="InterPro" id="IPR000184">
    <property type="entry name" value="Bac_surfAg_D15"/>
</dbReference>